<keyword evidence="1" id="KW-0547">Nucleotide-binding</keyword>
<gene>
    <name evidence="1" type="ORF">PHMEG_00017817</name>
</gene>
<proteinExistence type="predicted"/>
<dbReference type="Proteomes" id="UP000198211">
    <property type="component" value="Unassembled WGS sequence"/>
</dbReference>
<dbReference type="OrthoDB" id="1937254at2759"/>
<dbReference type="STRING" id="4795.A0A225VWC9"/>
<keyword evidence="2" id="KW-1185">Reference proteome</keyword>
<dbReference type="PANTHER" id="PTHR45786:SF74">
    <property type="entry name" value="ATP-DEPENDENT DNA HELICASE"/>
    <property type="match status" value="1"/>
</dbReference>
<accession>A0A225VWC9</accession>
<evidence type="ECO:0000313" key="1">
    <source>
        <dbReference type="EMBL" id="OWZ09474.1"/>
    </source>
</evidence>
<reference evidence="2" key="1">
    <citation type="submission" date="2017-03" db="EMBL/GenBank/DDBJ databases">
        <title>Phytopthora megakarya and P. palmivora, two closely related causual agents of cacao black pod achieved similar genome size and gene model numbers by different mechanisms.</title>
        <authorList>
            <person name="Ali S."/>
            <person name="Shao J."/>
            <person name="Larry D.J."/>
            <person name="Kronmiller B."/>
            <person name="Shen D."/>
            <person name="Strem M.D."/>
            <person name="Melnick R.L."/>
            <person name="Guiltinan M.J."/>
            <person name="Tyler B.M."/>
            <person name="Meinhardt L.W."/>
            <person name="Bailey B.A."/>
        </authorList>
    </citation>
    <scope>NUCLEOTIDE SEQUENCE [LARGE SCALE GENOMIC DNA]</scope>
    <source>
        <strain evidence="2">zdho120</strain>
    </source>
</reference>
<dbReference type="GO" id="GO:0004386">
    <property type="term" value="F:helicase activity"/>
    <property type="evidence" value="ECO:0007669"/>
    <property type="project" value="UniProtKB-KW"/>
</dbReference>
<sequence length="133" mass="14998">MCYLEKANACCLNGSVKLAPQADPPSKNSWVVRYEFIQKRIRGYNSAFAFTSTGAKEDYSNNSGGGPYTFRVNGSMHHRIGQLLQMEAFGHIYVYDDNLEQEQTVRQMGISTGLNERIVGELQPILYEINPLQ</sequence>
<organism evidence="1 2">
    <name type="scientific">Phytophthora megakarya</name>
    <dbReference type="NCBI Taxonomy" id="4795"/>
    <lineage>
        <taxon>Eukaryota</taxon>
        <taxon>Sar</taxon>
        <taxon>Stramenopiles</taxon>
        <taxon>Oomycota</taxon>
        <taxon>Peronosporomycetes</taxon>
        <taxon>Peronosporales</taxon>
        <taxon>Peronosporaceae</taxon>
        <taxon>Phytophthora</taxon>
    </lineage>
</organism>
<keyword evidence="1" id="KW-0378">Hydrolase</keyword>
<name>A0A225VWC9_9STRA</name>
<dbReference type="AlphaFoldDB" id="A0A225VWC9"/>
<keyword evidence="1" id="KW-0067">ATP-binding</keyword>
<protein>
    <submittedName>
        <fullName evidence="1">Helicase</fullName>
    </submittedName>
</protein>
<comment type="caution">
    <text evidence="1">The sequence shown here is derived from an EMBL/GenBank/DDBJ whole genome shotgun (WGS) entry which is preliminary data.</text>
</comment>
<keyword evidence="1" id="KW-0347">Helicase</keyword>
<evidence type="ECO:0000313" key="2">
    <source>
        <dbReference type="Proteomes" id="UP000198211"/>
    </source>
</evidence>
<dbReference type="EMBL" id="NBNE01002777">
    <property type="protein sequence ID" value="OWZ09474.1"/>
    <property type="molecule type" value="Genomic_DNA"/>
</dbReference>
<dbReference type="PANTHER" id="PTHR45786">
    <property type="entry name" value="DNA BINDING PROTEIN-LIKE"/>
    <property type="match status" value="1"/>
</dbReference>